<dbReference type="SMART" id="SM00363">
    <property type="entry name" value="S4"/>
    <property type="match status" value="1"/>
</dbReference>
<dbReference type="GO" id="GO:0005829">
    <property type="term" value="C:cytosol"/>
    <property type="evidence" value="ECO:0007669"/>
    <property type="project" value="UniProtKB-ARBA"/>
</dbReference>
<dbReference type="GO" id="GO:0120159">
    <property type="term" value="F:rRNA pseudouridine synthase activity"/>
    <property type="evidence" value="ECO:0007669"/>
    <property type="project" value="UniProtKB-ARBA"/>
</dbReference>
<dbReference type="HOGENOM" id="CLU_024979_1_2_9"/>
<keyword evidence="8" id="KW-1185">Reference proteome</keyword>
<dbReference type="EMBL" id="ABAX03000012">
    <property type="protein sequence ID" value="EDR98260.1"/>
    <property type="molecule type" value="Genomic_DNA"/>
</dbReference>
<name>B0ME90_ANACD</name>
<feature type="domain" description="RNA-binding S4" evidence="6">
    <location>
        <begin position="9"/>
        <end position="72"/>
    </location>
</feature>
<evidence type="ECO:0000259" key="6">
    <source>
        <dbReference type="SMART" id="SM00363"/>
    </source>
</evidence>
<dbReference type="InterPro" id="IPR002942">
    <property type="entry name" value="S4_RNA-bd"/>
</dbReference>
<dbReference type="Gene3D" id="3.30.70.580">
    <property type="entry name" value="Pseudouridine synthase I, catalytic domain, N-terminal subdomain"/>
    <property type="match status" value="1"/>
</dbReference>
<accession>B0ME90</accession>
<dbReference type="SUPFAM" id="SSF55120">
    <property type="entry name" value="Pseudouridine synthase"/>
    <property type="match status" value="1"/>
</dbReference>
<evidence type="ECO:0000313" key="8">
    <source>
        <dbReference type="Proteomes" id="UP000004935"/>
    </source>
</evidence>
<sequence length="243" mass="27531">MEMDVMKTLRLDKFLCDVLGCTRSEARKMIRQGRVLAGDEIIKKPEYKVNPEEDEITADGQRLNFRKYEYLMMNKPKGVVTATKDGRDKTVMDLLTGRHRKGLFPAGRLDKDTEGLLLITNDGELAHRLLSPKHHVTKCYSVTVTGEIGREQQEIFESGMDIGDDKPLKPAKLVILTSGEVSQAEVFITEGRFHQIKRMFEAVGSKVLELKRLSMGSLVLDPELLPGQVRELTEEEIKCLKEN</sequence>
<proteinExistence type="inferred from homology"/>
<dbReference type="InterPro" id="IPR020094">
    <property type="entry name" value="TruA/RsuA/RluB/E/F_N"/>
</dbReference>
<evidence type="ECO:0000313" key="7">
    <source>
        <dbReference type="EMBL" id="EDR98260.1"/>
    </source>
</evidence>
<dbReference type="Pfam" id="PF00849">
    <property type="entry name" value="PseudoU_synth_2"/>
    <property type="match status" value="1"/>
</dbReference>
<dbReference type="CDD" id="cd00165">
    <property type="entry name" value="S4"/>
    <property type="match status" value="1"/>
</dbReference>
<keyword evidence="3 5" id="KW-0413">Isomerase</keyword>
<dbReference type="GO" id="GO:0000455">
    <property type="term" value="P:enzyme-directed rRNA pseudouridine synthesis"/>
    <property type="evidence" value="ECO:0007669"/>
    <property type="project" value="UniProtKB-ARBA"/>
</dbReference>
<dbReference type="STRING" id="411490.ANACAC_01885"/>
<protein>
    <recommendedName>
        <fullName evidence="5">Pseudouridine synthase</fullName>
        <ecNumber evidence="5">5.4.99.-</ecNumber>
    </recommendedName>
</protein>
<dbReference type="InterPro" id="IPR036986">
    <property type="entry name" value="S4_RNA-bd_sf"/>
</dbReference>
<dbReference type="PROSITE" id="PS01149">
    <property type="entry name" value="PSI_RSU"/>
    <property type="match status" value="1"/>
</dbReference>
<dbReference type="Gene3D" id="3.30.70.1560">
    <property type="entry name" value="Alpha-L RNA-binding motif"/>
    <property type="match status" value="1"/>
</dbReference>
<dbReference type="PANTHER" id="PTHR47683:SF4">
    <property type="entry name" value="PSEUDOURIDINE SYNTHASE"/>
    <property type="match status" value="1"/>
</dbReference>
<dbReference type="FunFam" id="3.30.70.1560:FF:000001">
    <property type="entry name" value="Pseudouridine synthase"/>
    <property type="match status" value="1"/>
</dbReference>
<evidence type="ECO:0000256" key="5">
    <source>
        <dbReference type="RuleBase" id="RU003887"/>
    </source>
</evidence>
<dbReference type="InterPro" id="IPR020103">
    <property type="entry name" value="PsdUridine_synth_cat_dom_sf"/>
</dbReference>
<dbReference type="PROSITE" id="PS50889">
    <property type="entry name" value="S4"/>
    <property type="match status" value="1"/>
</dbReference>
<dbReference type="InterPro" id="IPR050343">
    <property type="entry name" value="RsuA_PseudoU_synthase"/>
</dbReference>
<dbReference type="InterPro" id="IPR006145">
    <property type="entry name" value="PsdUridine_synth_RsuA/RluA"/>
</dbReference>
<dbReference type="SUPFAM" id="SSF55174">
    <property type="entry name" value="Alpha-L RNA-binding motif"/>
    <property type="match status" value="1"/>
</dbReference>
<reference evidence="7" key="2">
    <citation type="submission" date="2013-11" db="EMBL/GenBank/DDBJ databases">
        <title>Draft genome sequence of Anaerostipes caccae (DSM 14662).</title>
        <authorList>
            <person name="Sudarsanam P."/>
            <person name="Ley R."/>
            <person name="Guruge J."/>
            <person name="Turnbaugh P.J."/>
            <person name="Mahowald M."/>
            <person name="Liep D."/>
            <person name="Gordon J."/>
        </authorList>
    </citation>
    <scope>NUCLEOTIDE SEQUENCE</scope>
    <source>
        <strain evidence="7">DSM 14662</strain>
    </source>
</reference>
<evidence type="ECO:0000256" key="4">
    <source>
        <dbReference type="PROSITE-ProRule" id="PRU00182"/>
    </source>
</evidence>
<dbReference type="InterPro" id="IPR042092">
    <property type="entry name" value="PsdUridine_s_RsuA/RluB/E/F_cat"/>
</dbReference>
<keyword evidence="2 4" id="KW-0694">RNA-binding</keyword>
<dbReference type="NCBIfam" id="TIGR00093">
    <property type="entry name" value="pseudouridine synthase"/>
    <property type="match status" value="1"/>
</dbReference>
<dbReference type="GO" id="GO:0003723">
    <property type="term" value="F:RNA binding"/>
    <property type="evidence" value="ECO:0007669"/>
    <property type="project" value="UniProtKB-KW"/>
</dbReference>
<dbReference type="Pfam" id="PF01479">
    <property type="entry name" value="S4"/>
    <property type="match status" value="1"/>
</dbReference>
<dbReference type="InterPro" id="IPR000748">
    <property type="entry name" value="PsdUridine_synth_RsuA/RluB/E/F"/>
</dbReference>
<dbReference type="EC" id="5.4.99.-" evidence="5"/>
<evidence type="ECO:0000256" key="3">
    <source>
        <dbReference type="ARBA" id="ARBA00023235"/>
    </source>
</evidence>
<organism evidence="7 8">
    <name type="scientific">Anaerostipes caccae (strain DSM 14662 / CCUG 47493 / JCM 13470 / NCIMB 13811 / L1-92)</name>
    <dbReference type="NCBI Taxonomy" id="411490"/>
    <lineage>
        <taxon>Bacteria</taxon>
        <taxon>Bacillati</taxon>
        <taxon>Bacillota</taxon>
        <taxon>Clostridia</taxon>
        <taxon>Lachnospirales</taxon>
        <taxon>Lachnospiraceae</taxon>
        <taxon>Anaerostipes</taxon>
    </lineage>
</organism>
<dbReference type="Gene3D" id="3.10.290.10">
    <property type="entry name" value="RNA-binding S4 domain"/>
    <property type="match status" value="1"/>
</dbReference>
<dbReference type="CDD" id="cd02553">
    <property type="entry name" value="PseudoU_synth_RsuA"/>
    <property type="match status" value="1"/>
</dbReference>
<comment type="similarity">
    <text evidence="1 5">Belongs to the pseudouridine synthase RsuA family.</text>
</comment>
<evidence type="ECO:0000256" key="2">
    <source>
        <dbReference type="ARBA" id="ARBA00022884"/>
    </source>
</evidence>
<dbReference type="InterPro" id="IPR018496">
    <property type="entry name" value="PsdUridine_synth_RsuA/RluB_CS"/>
</dbReference>
<reference evidence="7" key="1">
    <citation type="submission" date="2007-11" db="EMBL/GenBank/DDBJ databases">
        <authorList>
            <person name="Fulton L."/>
            <person name="Clifton S."/>
            <person name="Fulton B."/>
            <person name="Xu J."/>
            <person name="Minx P."/>
            <person name="Pepin K.H."/>
            <person name="Johnson M."/>
            <person name="Thiruvilangam P."/>
            <person name="Bhonagiri V."/>
            <person name="Nash W.E."/>
            <person name="Mardis E.R."/>
            <person name="Wilson R.K."/>
        </authorList>
    </citation>
    <scope>NUCLEOTIDE SEQUENCE [LARGE SCALE GENOMIC DNA]</scope>
    <source>
        <strain evidence="7">DSM 14662</strain>
    </source>
</reference>
<dbReference type="Proteomes" id="UP000004935">
    <property type="component" value="Unassembled WGS sequence"/>
</dbReference>
<evidence type="ECO:0000256" key="1">
    <source>
        <dbReference type="ARBA" id="ARBA00008348"/>
    </source>
</evidence>
<dbReference type="PANTHER" id="PTHR47683">
    <property type="entry name" value="PSEUDOURIDINE SYNTHASE FAMILY PROTEIN-RELATED"/>
    <property type="match status" value="1"/>
</dbReference>
<comment type="caution">
    <text evidence="7">The sequence shown here is derived from an EMBL/GenBank/DDBJ whole genome shotgun (WGS) entry which is preliminary data.</text>
</comment>
<gene>
    <name evidence="7" type="ORF">ANACAC_01885</name>
</gene>
<dbReference type="eggNOG" id="COG1187">
    <property type="taxonomic scope" value="Bacteria"/>
</dbReference>
<dbReference type="AlphaFoldDB" id="B0ME90"/>